<evidence type="ECO:0000256" key="3">
    <source>
        <dbReference type="ARBA" id="ARBA00023274"/>
    </source>
</evidence>
<accession>A7WQK3</accession>
<name>A7WQK3_OXYMA</name>
<evidence type="ECO:0000259" key="4">
    <source>
        <dbReference type="Pfam" id="PF01778"/>
    </source>
</evidence>
<keyword evidence="3" id="KW-0687">Ribonucleoprotein</keyword>
<dbReference type="GO" id="GO:0003735">
    <property type="term" value="F:structural constituent of ribosome"/>
    <property type="evidence" value="ECO:0007669"/>
    <property type="project" value="InterPro"/>
</dbReference>
<reference evidence="5" key="1">
    <citation type="journal article" date="2007" name="Proc. Natl. Acad. Sci. U.S.A.">
        <title>Spliced leader RNA trans-splicing in dinoflagellates.</title>
        <authorList>
            <person name="Zhang H."/>
            <person name="Hou Y."/>
            <person name="Miranda L."/>
            <person name="Campbell D.A."/>
            <person name="Sturm N.R."/>
            <person name="Gaasterland T."/>
            <person name="Lin S."/>
        </authorList>
    </citation>
    <scope>NUCLEOTIDE SEQUENCE</scope>
    <source>
        <strain evidence="5">Om-5p-26</strain>
    </source>
</reference>
<dbReference type="AlphaFoldDB" id="A7WQK3"/>
<dbReference type="GO" id="GO:1990904">
    <property type="term" value="C:ribonucleoprotein complex"/>
    <property type="evidence" value="ECO:0007669"/>
    <property type="project" value="UniProtKB-KW"/>
</dbReference>
<keyword evidence="2 5" id="KW-0689">Ribosomal protein</keyword>
<evidence type="ECO:0000256" key="1">
    <source>
        <dbReference type="ARBA" id="ARBA00007926"/>
    </source>
</evidence>
<dbReference type="Pfam" id="PF01778">
    <property type="entry name" value="Ribosomal_L28e"/>
    <property type="match status" value="1"/>
</dbReference>
<dbReference type="GO" id="GO:0006412">
    <property type="term" value="P:translation"/>
    <property type="evidence" value="ECO:0007669"/>
    <property type="project" value="InterPro"/>
</dbReference>
<evidence type="ECO:0000256" key="2">
    <source>
        <dbReference type="ARBA" id="ARBA00022980"/>
    </source>
</evidence>
<organism evidence="5">
    <name type="scientific">Oxyrrhis marina</name>
    <name type="common">Dinoflagellate</name>
    <dbReference type="NCBI Taxonomy" id="2969"/>
    <lineage>
        <taxon>Eukaryota</taxon>
        <taxon>Sar</taxon>
        <taxon>Alveolata</taxon>
        <taxon>Dinophyceae</taxon>
        <taxon>Oxyrrhinales</taxon>
        <taxon>Oxyrrhinaceae</taxon>
        <taxon>Oxyrrhis</taxon>
    </lineage>
</organism>
<proteinExistence type="evidence at transcript level"/>
<dbReference type="EMBL" id="EF134351">
    <property type="protein sequence ID" value="ABV22465.1"/>
    <property type="molecule type" value="mRNA"/>
</dbReference>
<dbReference type="PANTHER" id="PTHR10544">
    <property type="entry name" value="60S RIBOSOMAL PROTEIN L28"/>
    <property type="match status" value="1"/>
</dbReference>
<dbReference type="GO" id="GO:0005840">
    <property type="term" value="C:ribosome"/>
    <property type="evidence" value="ECO:0007669"/>
    <property type="project" value="UniProtKB-KW"/>
</dbReference>
<evidence type="ECO:0000313" key="5">
    <source>
        <dbReference type="EMBL" id="ABV22465.1"/>
    </source>
</evidence>
<feature type="domain" description="Ribosomal eL28/Mak16" evidence="4">
    <location>
        <begin position="4"/>
        <end position="120"/>
    </location>
</feature>
<dbReference type="Gene3D" id="3.30.390.110">
    <property type="match status" value="1"/>
</dbReference>
<dbReference type="InterPro" id="IPR029004">
    <property type="entry name" value="Ribosomal_eL28/Mak16"/>
</dbReference>
<dbReference type="InterPro" id="IPR002672">
    <property type="entry name" value="Ribosomal_eL28"/>
</dbReference>
<comment type="similarity">
    <text evidence="1">Belongs to the eukaryotic ribosomal protein eL28 family.</text>
</comment>
<sequence>MAELVWACMKNSNCYSLKSRNCATLTCEPGNLTNVHNFKYSGTAQDKAVSVTCDDKQRLRLVVKRPKRNTRARPTRQFTKLPISTAPKKALETIKKALVEKSYRPGDVKLAVIRHKKLTQARSRFLQAKAKK</sequence>
<protein>
    <submittedName>
        <fullName evidence="5">Ribosomal protein L28e</fullName>
    </submittedName>
</protein>